<keyword evidence="1" id="KW-0479">Metal-binding</keyword>
<feature type="region of interest" description="Disordered" evidence="2">
    <location>
        <begin position="382"/>
        <end position="409"/>
    </location>
</feature>
<dbReference type="AlphaFoldDB" id="A0A5C7GVA6"/>
<evidence type="ECO:0000256" key="2">
    <source>
        <dbReference type="SAM" id="MobiDB-lite"/>
    </source>
</evidence>
<comment type="caution">
    <text evidence="4">The sequence shown here is derived from an EMBL/GenBank/DDBJ whole genome shotgun (WGS) entry which is preliminary data.</text>
</comment>
<evidence type="ECO:0000256" key="1">
    <source>
        <dbReference type="PROSITE-ProRule" id="PRU00047"/>
    </source>
</evidence>
<gene>
    <name evidence="4" type="ORF">EZV62_024609</name>
</gene>
<feature type="region of interest" description="Disordered" evidence="2">
    <location>
        <begin position="227"/>
        <end position="278"/>
    </location>
</feature>
<keyword evidence="5" id="KW-1185">Reference proteome</keyword>
<dbReference type="PROSITE" id="PS50158">
    <property type="entry name" value="ZF_CCHC"/>
    <property type="match status" value="1"/>
</dbReference>
<dbReference type="GO" id="GO:0003676">
    <property type="term" value="F:nucleic acid binding"/>
    <property type="evidence" value="ECO:0007669"/>
    <property type="project" value="InterPro"/>
</dbReference>
<feature type="domain" description="CCHC-type" evidence="3">
    <location>
        <begin position="181"/>
        <end position="194"/>
    </location>
</feature>
<evidence type="ECO:0000313" key="4">
    <source>
        <dbReference type="EMBL" id="TXG48734.1"/>
    </source>
</evidence>
<protein>
    <recommendedName>
        <fullName evidence="3">CCHC-type domain-containing protein</fullName>
    </recommendedName>
</protein>
<dbReference type="InterPro" id="IPR025558">
    <property type="entry name" value="DUF4283"/>
</dbReference>
<dbReference type="OrthoDB" id="10498136at2759"/>
<dbReference type="EMBL" id="VAHF01000012">
    <property type="protein sequence ID" value="TXG48734.1"/>
    <property type="molecule type" value="Genomic_DNA"/>
</dbReference>
<keyword evidence="1" id="KW-0863">Zinc-finger</keyword>
<evidence type="ECO:0000259" key="3">
    <source>
        <dbReference type="PROSITE" id="PS50158"/>
    </source>
</evidence>
<keyword evidence="1" id="KW-0862">Zinc</keyword>
<dbReference type="Proteomes" id="UP000323000">
    <property type="component" value="Chromosome 12"/>
</dbReference>
<dbReference type="Pfam" id="PF14392">
    <property type="entry name" value="zf-CCHC_4"/>
    <property type="match status" value="1"/>
</dbReference>
<name>A0A5C7GVA6_9ROSI</name>
<feature type="compositionally biased region" description="Polar residues" evidence="2">
    <location>
        <begin position="242"/>
        <end position="259"/>
    </location>
</feature>
<sequence length="485" mass="52274">MDAADIAALCEAMSLKELEGSVRRLEGDLKTGGVQKLSLCLVGKVLANKLINREVFKRVLLRIWKVRESITIEMVRENVFMFHFQNQEDRQRVLTGGPWSFDNFLIVLDEPNWKGYFLGSLIGDVEELDEGAYGDCDGKFIRVRVIINVDQPLRRILRVDVLGDGEESVMLLRYERLSDHCHKCGKLGHKMIECTTAGASSELLFGAWLKAGIPIVRPLMQGRAPFRQSSASSAESPCDRVNSASVLSRPSSSIGTKSQVVEKMHGSDGGMTGTAMEGVGKGKEKIVGIMGADSRTVISASQEGRKLNVIDEITGVTTNKPVFEFSSQRSKVPVLNDSEVKTKSPISGLGCPDIANGPKHCMGKDLVVSSFPTIGPRALVKEGGPDLKTTLAGSGSSNKSQASRRWKRGALPKSSDSLVEVEVCGNYNLVQEEWQPKLSLTVAASDSACVGEYGISEADLAPIGTAWPQDCGGVVTGVGSTVGIE</sequence>
<dbReference type="Pfam" id="PF14111">
    <property type="entry name" value="DUF4283"/>
    <property type="match status" value="1"/>
</dbReference>
<dbReference type="InterPro" id="IPR040256">
    <property type="entry name" value="At4g02000-like"/>
</dbReference>
<dbReference type="PANTHER" id="PTHR31286:SF167">
    <property type="entry name" value="OS09G0268800 PROTEIN"/>
    <property type="match status" value="1"/>
</dbReference>
<reference evidence="5" key="1">
    <citation type="journal article" date="2019" name="Gigascience">
        <title>De novo genome assembly of the endangered Acer yangbiense, a plant species with extremely small populations endemic to Yunnan Province, China.</title>
        <authorList>
            <person name="Yang J."/>
            <person name="Wariss H.M."/>
            <person name="Tao L."/>
            <person name="Zhang R."/>
            <person name="Yun Q."/>
            <person name="Hollingsworth P."/>
            <person name="Dao Z."/>
            <person name="Luo G."/>
            <person name="Guo H."/>
            <person name="Ma Y."/>
            <person name="Sun W."/>
        </authorList>
    </citation>
    <scope>NUCLEOTIDE SEQUENCE [LARGE SCALE GENOMIC DNA]</scope>
    <source>
        <strain evidence="5">cv. Malutang</strain>
    </source>
</reference>
<accession>A0A5C7GVA6</accession>
<feature type="compositionally biased region" description="Polar residues" evidence="2">
    <location>
        <begin position="391"/>
        <end position="401"/>
    </location>
</feature>
<evidence type="ECO:0000313" key="5">
    <source>
        <dbReference type="Proteomes" id="UP000323000"/>
    </source>
</evidence>
<dbReference type="GO" id="GO:0008270">
    <property type="term" value="F:zinc ion binding"/>
    <property type="evidence" value="ECO:0007669"/>
    <property type="project" value="UniProtKB-KW"/>
</dbReference>
<proteinExistence type="predicted"/>
<dbReference type="PANTHER" id="PTHR31286">
    <property type="entry name" value="GLYCINE-RICH CELL WALL STRUCTURAL PROTEIN 1.8-LIKE"/>
    <property type="match status" value="1"/>
</dbReference>
<dbReference type="InterPro" id="IPR001878">
    <property type="entry name" value="Znf_CCHC"/>
</dbReference>
<dbReference type="InterPro" id="IPR025836">
    <property type="entry name" value="Zn_knuckle_CX2CX4HX4C"/>
</dbReference>
<organism evidence="4 5">
    <name type="scientific">Acer yangbiense</name>
    <dbReference type="NCBI Taxonomy" id="1000413"/>
    <lineage>
        <taxon>Eukaryota</taxon>
        <taxon>Viridiplantae</taxon>
        <taxon>Streptophyta</taxon>
        <taxon>Embryophyta</taxon>
        <taxon>Tracheophyta</taxon>
        <taxon>Spermatophyta</taxon>
        <taxon>Magnoliopsida</taxon>
        <taxon>eudicotyledons</taxon>
        <taxon>Gunneridae</taxon>
        <taxon>Pentapetalae</taxon>
        <taxon>rosids</taxon>
        <taxon>malvids</taxon>
        <taxon>Sapindales</taxon>
        <taxon>Sapindaceae</taxon>
        <taxon>Hippocastanoideae</taxon>
        <taxon>Acereae</taxon>
        <taxon>Acer</taxon>
    </lineage>
</organism>